<feature type="transmembrane region" description="Helical" evidence="1">
    <location>
        <begin position="61"/>
        <end position="87"/>
    </location>
</feature>
<organism evidence="2 3">
    <name type="scientific">Pseudonocardia oroxyli</name>
    <dbReference type="NCBI Taxonomy" id="366584"/>
    <lineage>
        <taxon>Bacteria</taxon>
        <taxon>Bacillati</taxon>
        <taxon>Actinomycetota</taxon>
        <taxon>Actinomycetes</taxon>
        <taxon>Pseudonocardiales</taxon>
        <taxon>Pseudonocardiaceae</taxon>
        <taxon>Pseudonocardia</taxon>
    </lineage>
</organism>
<evidence type="ECO:0000313" key="3">
    <source>
        <dbReference type="Proteomes" id="UP000198967"/>
    </source>
</evidence>
<keyword evidence="1" id="KW-1133">Transmembrane helix</keyword>
<name>A0A1G7MPS1_PSEOR</name>
<dbReference type="EMBL" id="FNBE01000006">
    <property type="protein sequence ID" value="SDF63828.1"/>
    <property type="molecule type" value="Genomic_DNA"/>
</dbReference>
<reference evidence="2 3" key="1">
    <citation type="submission" date="2016-10" db="EMBL/GenBank/DDBJ databases">
        <authorList>
            <person name="de Groot N.N."/>
        </authorList>
    </citation>
    <scope>NUCLEOTIDE SEQUENCE [LARGE SCALE GENOMIC DNA]</scope>
    <source>
        <strain evidence="2 3">CGMCC 4.3143</strain>
    </source>
</reference>
<evidence type="ECO:0008006" key="4">
    <source>
        <dbReference type="Google" id="ProtNLM"/>
    </source>
</evidence>
<keyword evidence="1" id="KW-0472">Membrane</keyword>
<proteinExistence type="predicted"/>
<evidence type="ECO:0000256" key="1">
    <source>
        <dbReference type="SAM" id="Phobius"/>
    </source>
</evidence>
<evidence type="ECO:0000313" key="2">
    <source>
        <dbReference type="EMBL" id="SDF63828.1"/>
    </source>
</evidence>
<dbReference type="STRING" id="366584.SAMN05216377_10614"/>
<protein>
    <recommendedName>
        <fullName evidence="4">PH domain-containing protein</fullName>
    </recommendedName>
</protein>
<dbReference type="Proteomes" id="UP000198967">
    <property type="component" value="Unassembled WGS sequence"/>
</dbReference>
<sequence length="194" mass="21304">MERDGWASLGRWVRRRPDVEPDTQTFAYHGATLPLMIVFTVVSALEVVAVDVMVPWSPAWLWLRVTLLVVGVWGVTFALGMVAGVLVHPHTVGPDGIRIRGGRALDIRLPTPAIARVRAARRTRDGRSVQVEDGVLYLPAASQTTVEIELTEPRALTVPRLGEVTVRAIHLHADDARGFARAAQPDRSTGRRAQ</sequence>
<keyword evidence="3" id="KW-1185">Reference proteome</keyword>
<feature type="transmembrane region" description="Helical" evidence="1">
    <location>
        <begin position="26"/>
        <end position="49"/>
    </location>
</feature>
<keyword evidence="1" id="KW-0812">Transmembrane</keyword>
<gene>
    <name evidence="2" type="ORF">SAMN05216377_10614</name>
</gene>
<dbReference type="AlphaFoldDB" id="A0A1G7MPS1"/>
<accession>A0A1G7MPS1</accession>